<name>A0A2A6CTX4_PRIPA</name>
<gene>
    <name evidence="1" type="primary">WBGene00278080</name>
</gene>
<keyword evidence="2" id="KW-1185">Reference proteome</keyword>
<accession>A0A8R1UV90</accession>
<proteinExistence type="predicted"/>
<dbReference type="AlphaFoldDB" id="A0A2A6CTX4"/>
<reference evidence="2" key="1">
    <citation type="journal article" date="2008" name="Nat. Genet.">
        <title>The Pristionchus pacificus genome provides a unique perspective on nematode lifestyle and parasitism.</title>
        <authorList>
            <person name="Dieterich C."/>
            <person name="Clifton S.W."/>
            <person name="Schuster L.N."/>
            <person name="Chinwalla A."/>
            <person name="Delehaunty K."/>
            <person name="Dinkelacker I."/>
            <person name="Fulton L."/>
            <person name="Fulton R."/>
            <person name="Godfrey J."/>
            <person name="Minx P."/>
            <person name="Mitreva M."/>
            <person name="Roeseler W."/>
            <person name="Tian H."/>
            <person name="Witte H."/>
            <person name="Yang S.P."/>
            <person name="Wilson R.K."/>
            <person name="Sommer R.J."/>
        </authorList>
    </citation>
    <scope>NUCLEOTIDE SEQUENCE [LARGE SCALE GENOMIC DNA]</scope>
    <source>
        <strain evidence="2">PS312</strain>
    </source>
</reference>
<accession>A0A2A6CTX4</accession>
<sequence>MAVLQNRLINLHNSYMHIENDTAKKFPKLAIARRIIACAPSETTGKESLVRILGNKVTQKKAWAVGVEKRKK</sequence>
<evidence type="ECO:0000313" key="1">
    <source>
        <dbReference type="EnsemblMetazoa" id="PPA39711.1"/>
    </source>
</evidence>
<evidence type="ECO:0000313" key="2">
    <source>
        <dbReference type="Proteomes" id="UP000005239"/>
    </source>
</evidence>
<dbReference type="Proteomes" id="UP000005239">
    <property type="component" value="Unassembled WGS sequence"/>
</dbReference>
<reference evidence="1" key="2">
    <citation type="submission" date="2022-06" db="UniProtKB">
        <authorList>
            <consortium name="EnsemblMetazoa"/>
        </authorList>
    </citation>
    <scope>IDENTIFICATION</scope>
    <source>
        <strain evidence="1">PS312</strain>
    </source>
</reference>
<protein>
    <submittedName>
        <fullName evidence="1">Uncharacterized protein</fullName>
    </submittedName>
</protein>
<dbReference type="EnsemblMetazoa" id="PPA39711.1">
    <property type="protein sequence ID" value="PPA39711.1"/>
    <property type="gene ID" value="WBGene00278080"/>
</dbReference>
<organism evidence="1 2">
    <name type="scientific">Pristionchus pacificus</name>
    <name type="common">Parasitic nematode worm</name>
    <dbReference type="NCBI Taxonomy" id="54126"/>
    <lineage>
        <taxon>Eukaryota</taxon>
        <taxon>Metazoa</taxon>
        <taxon>Ecdysozoa</taxon>
        <taxon>Nematoda</taxon>
        <taxon>Chromadorea</taxon>
        <taxon>Rhabditida</taxon>
        <taxon>Rhabditina</taxon>
        <taxon>Diplogasteromorpha</taxon>
        <taxon>Diplogasteroidea</taxon>
        <taxon>Neodiplogasteridae</taxon>
        <taxon>Pristionchus</taxon>
    </lineage>
</organism>